<dbReference type="AlphaFoldDB" id="A0A9P7EG23"/>
<dbReference type="RefSeq" id="XP_041195412.1">
    <property type="nucleotide sequence ID" value="XM_041330624.1"/>
</dbReference>
<name>A0A9P7EG23_9AGAM</name>
<evidence type="ECO:0000313" key="1">
    <source>
        <dbReference type="EMBL" id="KAG1820141.1"/>
    </source>
</evidence>
<proteinExistence type="predicted"/>
<comment type="caution">
    <text evidence="1">The sequence shown here is derived from an EMBL/GenBank/DDBJ whole genome shotgun (WGS) entry which is preliminary data.</text>
</comment>
<dbReference type="OrthoDB" id="2205812at2759"/>
<keyword evidence="2" id="KW-1185">Reference proteome</keyword>
<dbReference type="Gene3D" id="3.30.420.10">
    <property type="entry name" value="Ribonuclease H-like superfamily/Ribonuclease H"/>
    <property type="match status" value="1"/>
</dbReference>
<dbReference type="Proteomes" id="UP000807769">
    <property type="component" value="Unassembled WGS sequence"/>
</dbReference>
<dbReference type="GO" id="GO:0003676">
    <property type="term" value="F:nucleic acid binding"/>
    <property type="evidence" value="ECO:0007669"/>
    <property type="project" value="InterPro"/>
</dbReference>
<dbReference type="GeneID" id="64624641"/>
<accession>A0A9P7EG23</accession>
<organism evidence="1 2">
    <name type="scientific">Suillus subaureus</name>
    <dbReference type="NCBI Taxonomy" id="48587"/>
    <lineage>
        <taxon>Eukaryota</taxon>
        <taxon>Fungi</taxon>
        <taxon>Dikarya</taxon>
        <taxon>Basidiomycota</taxon>
        <taxon>Agaricomycotina</taxon>
        <taxon>Agaricomycetes</taxon>
        <taxon>Agaricomycetidae</taxon>
        <taxon>Boletales</taxon>
        <taxon>Suillineae</taxon>
        <taxon>Suillaceae</taxon>
        <taxon>Suillus</taxon>
    </lineage>
</organism>
<reference evidence="1" key="1">
    <citation type="journal article" date="2020" name="New Phytol.">
        <title>Comparative genomics reveals dynamic genome evolution in host specialist ectomycorrhizal fungi.</title>
        <authorList>
            <person name="Lofgren L.A."/>
            <person name="Nguyen N.H."/>
            <person name="Vilgalys R."/>
            <person name="Ruytinx J."/>
            <person name="Liao H.L."/>
            <person name="Branco S."/>
            <person name="Kuo A."/>
            <person name="LaButti K."/>
            <person name="Lipzen A."/>
            <person name="Andreopoulos W."/>
            <person name="Pangilinan J."/>
            <person name="Riley R."/>
            <person name="Hundley H."/>
            <person name="Na H."/>
            <person name="Barry K."/>
            <person name="Grigoriev I.V."/>
            <person name="Stajich J.E."/>
            <person name="Kennedy P.G."/>
        </authorList>
    </citation>
    <scope>NUCLEOTIDE SEQUENCE</scope>
    <source>
        <strain evidence="1">MN1</strain>
    </source>
</reference>
<sequence length="288" mass="32759">MSWSPPTKGNKVSSLPQAAQTLLKTARKHNISFAPIKISKDMKKKLPVWNHIGTPTNAYHKIKTKCLNKTHKLTNIKDLIKIHKRLTHINNEDQHYPQKDCPCPACQKDHRIGCKDPHKCAQTANEILFKITPKFNTKTKPKKDGLTLTQRRLEKNHQAHKNRQGEILFDPTTTICSNLADSFRIFVDPEHISPTPAHRLRVPARGLNLLQDHITIFTNGSCINNRKENSQSGGSIWLRENHPKNLAFRIPGNKHSNQIANVGNEIPPGIYCPYYDSRQLVQCTTHPP</sequence>
<dbReference type="EMBL" id="JABBWG010000008">
    <property type="protein sequence ID" value="KAG1820141.1"/>
    <property type="molecule type" value="Genomic_DNA"/>
</dbReference>
<gene>
    <name evidence="1" type="ORF">BJ212DRAFT_1267029</name>
</gene>
<evidence type="ECO:0000313" key="2">
    <source>
        <dbReference type="Proteomes" id="UP000807769"/>
    </source>
</evidence>
<dbReference type="InterPro" id="IPR036397">
    <property type="entry name" value="RNaseH_sf"/>
</dbReference>
<protein>
    <submittedName>
        <fullName evidence="1">Uncharacterized protein</fullName>
    </submittedName>
</protein>